<evidence type="ECO:0000313" key="1">
    <source>
        <dbReference type="EMBL" id="AWM42359.1"/>
    </source>
</evidence>
<dbReference type="AlphaFoldDB" id="A0A2Z3H685"/>
<keyword evidence="2" id="KW-1185">Reference proteome</keyword>
<organism evidence="1 2">
    <name type="scientific">Gemmata obscuriglobus</name>
    <dbReference type="NCBI Taxonomy" id="114"/>
    <lineage>
        <taxon>Bacteria</taxon>
        <taxon>Pseudomonadati</taxon>
        <taxon>Planctomycetota</taxon>
        <taxon>Planctomycetia</taxon>
        <taxon>Gemmatales</taxon>
        <taxon>Gemmataceae</taxon>
        <taxon>Gemmata</taxon>
    </lineage>
</organism>
<reference evidence="1 2" key="1">
    <citation type="submission" date="2018-01" db="EMBL/GenBank/DDBJ databases">
        <title>G. obscuriglobus.</title>
        <authorList>
            <person name="Franke J."/>
            <person name="Blomberg W."/>
            <person name="Selmecki A."/>
        </authorList>
    </citation>
    <scope>NUCLEOTIDE SEQUENCE [LARGE SCALE GENOMIC DNA]</scope>
    <source>
        <strain evidence="1 2">DSM 5831</strain>
    </source>
</reference>
<proteinExistence type="predicted"/>
<accession>A0A2Z3H685</accession>
<dbReference type="KEGG" id="gog:C1280_23465"/>
<gene>
    <name evidence="1" type="ORF">C1280_23465</name>
</gene>
<name>A0A2Z3H685_9BACT</name>
<dbReference type="Proteomes" id="UP000245802">
    <property type="component" value="Chromosome"/>
</dbReference>
<dbReference type="EMBL" id="CP025958">
    <property type="protein sequence ID" value="AWM42359.1"/>
    <property type="molecule type" value="Genomic_DNA"/>
</dbReference>
<sequence length="209" mass="23668">MLDAILSPEWEYRYYSFNVKWAPEEQMGSMRNGSGDDLFALFNAHGCFIKGFDHEALMSPYGRQPKAVWPGVLDAVPKAFERGLSEPAFAMEDTTFCIWRQYGDEQWHRGVIEFPPPKLRFDGAPLDPDGSGDLLSPYDGNPVTYLAWAIYRFGGLTGENLTLEHVQHVYDHKPLTAELVREINPELPLGDLDGDIEEIGYPRRGAKKD</sequence>
<evidence type="ECO:0000313" key="2">
    <source>
        <dbReference type="Proteomes" id="UP000245802"/>
    </source>
</evidence>
<protein>
    <submittedName>
        <fullName evidence="1">Uncharacterized protein</fullName>
    </submittedName>
</protein>
<dbReference type="OrthoDB" id="286382at2"/>